<dbReference type="InterPro" id="IPR055260">
    <property type="entry name" value="Ndc80_CH"/>
</dbReference>
<dbReference type="Pfam" id="PF03801">
    <property type="entry name" value="Ndc80_HEC"/>
    <property type="match status" value="1"/>
</dbReference>
<feature type="region of interest" description="Disordered" evidence="12">
    <location>
        <begin position="1"/>
        <end position="109"/>
    </location>
</feature>
<reference evidence="15 16" key="1">
    <citation type="journal article" date="2018" name="Mol. Biol. Evol.">
        <title>Broad Genomic Sampling Reveals a Smut Pathogenic Ancestry of the Fungal Clade Ustilaginomycotina.</title>
        <authorList>
            <person name="Kijpornyongpan T."/>
            <person name="Mondo S.J."/>
            <person name="Barry K."/>
            <person name="Sandor L."/>
            <person name="Lee J."/>
            <person name="Lipzen A."/>
            <person name="Pangilinan J."/>
            <person name="LaButti K."/>
            <person name="Hainaut M."/>
            <person name="Henrissat B."/>
            <person name="Grigoriev I.V."/>
            <person name="Spatafora J.W."/>
            <person name="Aime M.C."/>
        </authorList>
    </citation>
    <scope>NUCLEOTIDE SEQUENCE [LARGE SCALE GENOMIC DNA]</scope>
    <source>
        <strain evidence="15 16">MCA 4718</strain>
    </source>
</reference>
<keyword evidence="4 10" id="KW-0498">Mitosis</keyword>
<dbReference type="Pfam" id="PF18077">
    <property type="entry name" value="DUF5595"/>
    <property type="match status" value="1"/>
</dbReference>
<dbReference type="InterPro" id="IPR038273">
    <property type="entry name" value="Ndc80_sf"/>
</dbReference>
<evidence type="ECO:0000256" key="3">
    <source>
        <dbReference type="ARBA" id="ARBA00022618"/>
    </source>
</evidence>
<keyword evidence="2 10" id="KW-0158">Chromosome</keyword>
<dbReference type="AlphaFoldDB" id="A0A316UE71"/>
<dbReference type="Gene3D" id="6.10.250.1950">
    <property type="match status" value="1"/>
</dbReference>
<evidence type="ECO:0000256" key="5">
    <source>
        <dbReference type="ARBA" id="ARBA00022838"/>
    </source>
</evidence>
<keyword evidence="3 10" id="KW-0132">Cell division</keyword>
<dbReference type="GO" id="GO:0031262">
    <property type="term" value="C:Ndc80 complex"/>
    <property type="evidence" value="ECO:0007669"/>
    <property type="project" value="UniProtKB-UniRule"/>
</dbReference>
<feature type="coiled-coil region" evidence="11">
    <location>
        <begin position="391"/>
        <end position="477"/>
    </location>
</feature>
<accession>A0A316UE71</accession>
<sequence>MAASSGAATSASAGGEGSGLGSSRNYTHSTPAAAHRNSRQSVMGNASASASGGGARNSTIGGQSAGQSTPNGRRSMTGGRQSLAPNAFPLSTAGPLGSRPAANTDPRPLRSREYMAEMKRRVHELAEATGFSVAGYRGMTSLDSPTQAIFLALFRHIFQQTIDPSYVFAADAKKPEEEVMDILRDYNYPAQGDITKMLLGSASSQQYWPKTLGILDWMVQLASAAGKIPAGPLARDQAFRDEIAESTRAHAAAVAELRAAPKSLGAEQLAALRQRVDQRAAALRALEVEYDDEPSNVFVPFNWRCYERFWQGEDVFPDEKAKLERHFQRKNAGVKTDIERLQQEKRELEEELARLEEQGSPLAAAQAERDLYASDVAKFKQYKESALLPKMHKLQSTVAMLEDKNEEGRNEVAELQVQHEVLEKQVASQEMSSDEFDRLTTERSRLTAEKEKLDVDIRDVENQRYDLELANSNMQQKLEEKLKAFNPLAAKTGVFPLRVSGSSAKGGEEYVDEIDLLVGQPTLLHPGLDLKNETRTVISSLRRDVEKEQRKAIEEKVERQERYDELCERLHVLKEQEEEVNAKLEVIRESIEEITRLTDEETRAFNEDQLIKERKLQQTEQTGHRQLAEAESRLVELRAHMKHLQTVAGENLEKYKDELCAAVEECVALKARVGESLEEIGVRVGVEFETKGEAAGGGGADDSQGSVGKEEEQMEE</sequence>
<evidence type="ECO:0000256" key="9">
    <source>
        <dbReference type="ARBA" id="ARBA00023328"/>
    </source>
</evidence>
<feature type="region of interest" description="Disordered" evidence="12">
    <location>
        <begin position="690"/>
        <end position="716"/>
    </location>
</feature>
<proteinExistence type="inferred from homology"/>
<comment type="function">
    <text evidence="10">Acts as a component of the essential kinetochore-associated NDC80 complex, which is required for chromosome segregation and spindle checkpoint activity.</text>
</comment>
<dbReference type="Gene3D" id="1.10.418.30">
    <property type="entry name" value="Ncd80 complex, Ncd80 subunit"/>
    <property type="match status" value="1"/>
</dbReference>
<keyword evidence="7 10" id="KW-0539">Nucleus</keyword>
<evidence type="ECO:0000256" key="6">
    <source>
        <dbReference type="ARBA" id="ARBA00023054"/>
    </source>
</evidence>
<name>A0A316UE71_9BASI</name>
<dbReference type="RefSeq" id="XP_025348555.1">
    <property type="nucleotide sequence ID" value="XM_025491129.1"/>
</dbReference>
<dbReference type="STRING" id="1684307.A0A316UE71"/>
<dbReference type="GO" id="GO:0051301">
    <property type="term" value="P:cell division"/>
    <property type="evidence" value="ECO:0007669"/>
    <property type="project" value="UniProtKB-UniRule"/>
</dbReference>
<evidence type="ECO:0000256" key="10">
    <source>
        <dbReference type="RuleBase" id="RU368072"/>
    </source>
</evidence>
<evidence type="ECO:0000259" key="13">
    <source>
        <dbReference type="Pfam" id="PF03801"/>
    </source>
</evidence>
<evidence type="ECO:0000313" key="16">
    <source>
        <dbReference type="Proteomes" id="UP000245942"/>
    </source>
</evidence>
<dbReference type="GeneID" id="37012863"/>
<keyword evidence="16" id="KW-1185">Reference proteome</keyword>
<gene>
    <name evidence="15" type="ORF">BCV69DRAFT_276862</name>
</gene>
<dbReference type="GO" id="GO:0051315">
    <property type="term" value="P:attachment of mitotic spindle microtubules to kinetochore"/>
    <property type="evidence" value="ECO:0007669"/>
    <property type="project" value="UniProtKB-UniRule"/>
</dbReference>
<evidence type="ECO:0000256" key="11">
    <source>
        <dbReference type="SAM" id="Coils"/>
    </source>
</evidence>
<evidence type="ECO:0000256" key="1">
    <source>
        <dbReference type="ARBA" id="ARBA00007050"/>
    </source>
</evidence>
<keyword evidence="6 11" id="KW-0175">Coiled coil</keyword>
<protein>
    <recommendedName>
        <fullName evidence="10">Kinetochore protein NDC80</fullName>
    </recommendedName>
</protein>
<dbReference type="PANTHER" id="PTHR10643">
    <property type="entry name" value="KINETOCHORE PROTEIN NDC80"/>
    <property type="match status" value="1"/>
</dbReference>
<comment type="subcellular location">
    <subcellularLocation>
        <location evidence="10">Chromosome</location>
        <location evidence="10">Centromere</location>
        <location evidence="10">Kinetochore</location>
    </subcellularLocation>
    <subcellularLocation>
        <location evidence="10">Nucleus</location>
    </subcellularLocation>
</comment>
<keyword evidence="9 10" id="KW-0137">Centromere</keyword>
<feature type="coiled-coil region" evidence="11">
    <location>
        <begin position="531"/>
        <end position="593"/>
    </location>
</feature>
<dbReference type="InterPro" id="IPR040967">
    <property type="entry name" value="DUF5595"/>
</dbReference>
<evidence type="ECO:0000313" key="15">
    <source>
        <dbReference type="EMBL" id="PWN21395.1"/>
    </source>
</evidence>
<comment type="similarity">
    <text evidence="1 10">Belongs to the NDC80/HEC1 family.</text>
</comment>
<dbReference type="OrthoDB" id="7459479at2759"/>
<feature type="domain" description="DUF5595" evidence="14">
    <location>
        <begin position="289"/>
        <end position="357"/>
    </location>
</feature>
<dbReference type="GO" id="GO:0005634">
    <property type="term" value="C:nucleus"/>
    <property type="evidence" value="ECO:0007669"/>
    <property type="project" value="UniProtKB-SubCell"/>
</dbReference>
<dbReference type="PANTHER" id="PTHR10643:SF2">
    <property type="entry name" value="KINETOCHORE PROTEIN NDC80 HOMOLOG"/>
    <property type="match status" value="1"/>
</dbReference>
<dbReference type="Proteomes" id="UP000245942">
    <property type="component" value="Unassembled WGS sequence"/>
</dbReference>
<evidence type="ECO:0000256" key="2">
    <source>
        <dbReference type="ARBA" id="ARBA00022454"/>
    </source>
</evidence>
<evidence type="ECO:0000256" key="4">
    <source>
        <dbReference type="ARBA" id="ARBA00022776"/>
    </source>
</evidence>
<keyword evidence="8 10" id="KW-0131">Cell cycle</keyword>
<evidence type="ECO:0000256" key="12">
    <source>
        <dbReference type="SAM" id="MobiDB-lite"/>
    </source>
</evidence>
<feature type="compositionally biased region" description="Low complexity" evidence="12">
    <location>
        <begin position="1"/>
        <end position="13"/>
    </location>
</feature>
<dbReference type="InterPro" id="IPR005550">
    <property type="entry name" value="Kinetochore_Ndc80"/>
</dbReference>
<evidence type="ECO:0000256" key="7">
    <source>
        <dbReference type="ARBA" id="ARBA00023242"/>
    </source>
</evidence>
<feature type="domain" description="Kinetochore protein Ndc80 CH" evidence="13">
    <location>
        <begin position="99"/>
        <end position="224"/>
    </location>
</feature>
<organism evidence="15 16">
    <name type="scientific">Pseudomicrostroma glucosiphilum</name>
    <dbReference type="NCBI Taxonomy" id="1684307"/>
    <lineage>
        <taxon>Eukaryota</taxon>
        <taxon>Fungi</taxon>
        <taxon>Dikarya</taxon>
        <taxon>Basidiomycota</taxon>
        <taxon>Ustilaginomycotina</taxon>
        <taxon>Exobasidiomycetes</taxon>
        <taxon>Microstromatales</taxon>
        <taxon>Microstromatales incertae sedis</taxon>
        <taxon>Pseudomicrostroma</taxon>
    </lineage>
</organism>
<evidence type="ECO:0000259" key="14">
    <source>
        <dbReference type="Pfam" id="PF18077"/>
    </source>
</evidence>
<evidence type="ECO:0000256" key="8">
    <source>
        <dbReference type="ARBA" id="ARBA00023306"/>
    </source>
</evidence>
<keyword evidence="5 10" id="KW-0995">Kinetochore</keyword>
<feature type="compositionally biased region" description="Polar residues" evidence="12">
    <location>
        <begin position="59"/>
        <end position="84"/>
    </location>
</feature>
<dbReference type="EMBL" id="KZ819325">
    <property type="protein sequence ID" value="PWN21395.1"/>
    <property type="molecule type" value="Genomic_DNA"/>
</dbReference>
<feature type="coiled-coil region" evidence="11">
    <location>
        <begin position="331"/>
        <end position="358"/>
    </location>
</feature>
<comment type="subunit">
    <text evidence="10">Component of the NDC80 complex.</text>
</comment>